<evidence type="ECO:0000313" key="7">
    <source>
        <dbReference type="Proteomes" id="UP001321445"/>
    </source>
</evidence>
<gene>
    <name evidence="6" type="ORF">HCR_00420</name>
</gene>
<feature type="transmembrane region" description="Helical" evidence="5">
    <location>
        <begin position="67"/>
        <end position="92"/>
    </location>
</feature>
<evidence type="ECO:0000256" key="4">
    <source>
        <dbReference type="ARBA" id="ARBA00023136"/>
    </source>
</evidence>
<feature type="transmembrane region" description="Helical" evidence="5">
    <location>
        <begin position="20"/>
        <end position="43"/>
    </location>
</feature>
<dbReference type="EMBL" id="AP027370">
    <property type="protein sequence ID" value="BDY11730.1"/>
    <property type="molecule type" value="Genomic_DNA"/>
</dbReference>
<evidence type="ECO:0000256" key="3">
    <source>
        <dbReference type="ARBA" id="ARBA00022989"/>
    </source>
</evidence>
<dbReference type="InterPro" id="IPR059112">
    <property type="entry name" value="CysZ/EI24"/>
</dbReference>
<evidence type="ECO:0000256" key="5">
    <source>
        <dbReference type="SAM" id="Phobius"/>
    </source>
</evidence>
<feature type="transmembrane region" description="Helical" evidence="5">
    <location>
        <begin position="266"/>
        <end position="291"/>
    </location>
</feature>
<sequence>MKRVNSYFLRSIKDILRWDILRLALAVGLPLMALWIWIGWIFWTPSVAITSQIISWIPFSIVKANGALFIVFFIWLIAVLVSFAAITALLGLPLLRKLGEKTYYIYTFSTLLLLSAGWALSILLNWHYINEEMQIFLTLLPFQTVADLISWLLAFYIFYNAFILTLFLVISYFRRPFLEAIKELDYPDVVTEKGKIGKAHHISVIRDSILFVLFSIIAFPVLFIPIANVFIQLFLWAWLYRESYFLSACSLYCNEEDYRHLREHRYTIWSIAVFASLLNFLPIINIFAPFFGQIMFFHWIMEHKSGQNKQTEGVAS</sequence>
<protein>
    <recommendedName>
        <fullName evidence="8">Transmembrane protein</fullName>
    </recommendedName>
</protein>
<dbReference type="RefSeq" id="WP_286336946.1">
    <property type="nucleotide sequence ID" value="NZ_AP027370.1"/>
</dbReference>
<reference evidence="6 7" key="1">
    <citation type="submission" date="2023-03" db="EMBL/GenBank/DDBJ databases">
        <title>Description of Hydrogenimonas sp. ISO32.</title>
        <authorList>
            <person name="Mino S."/>
            <person name="Fukazawa S."/>
            <person name="Sawabe T."/>
        </authorList>
    </citation>
    <scope>NUCLEOTIDE SEQUENCE [LARGE SCALE GENOMIC DNA]</scope>
    <source>
        <strain evidence="6 7">ISO32</strain>
    </source>
</reference>
<dbReference type="Pfam" id="PF07264">
    <property type="entry name" value="EI24"/>
    <property type="match status" value="1"/>
</dbReference>
<keyword evidence="2 5" id="KW-0812">Transmembrane</keyword>
<dbReference type="Proteomes" id="UP001321445">
    <property type="component" value="Chromosome"/>
</dbReference>
<keyword evidence="7" id="KW-1185">Reference proteome</keyword>
<name>A0ABM8FHF9_9BACT</name>
<accession>A0ABM8FHF9</accession>
<keyword evidence="4 5" id="KW-0472">Membrane</keyword>
<organism evidence="6 7">
    <name type="scientific">Hydrogenimonas cancrithermarum</name>
    <dbReference type="NCBI Taxonomy" id="2993563"/>
    <lineage>
        <taxon>Bacteria</taxon>
        <taxon>Pseudomonadati</taxon>
        <taxon>Campylobacterota</taxon>
        <taxon>Epsilonproteobacteria</taxon>
        <taxon>Campylobacterales</taxon>
        <taxon>Hydrogenimonadaceae</taxon>
        <taxon>Hydrogenimonas</taxon>
    </lineage>
</organism>
<feature type="transmembrane region" description="Helical" evidence="5">
    <location>
        <begin position="209"/>
        <end position="238"/>
    </location>
</feature>
<evidence type="ECO:0000256" key="1">
    <source>
        <dbReference type="ARBA" id="ARBA00004141"/>
    </source>
</evidence>
<feature type="transmembrane region" description="Helical" evidence="5">
    <location>
        <begin position="148"/>
        <end position="173"/>
    </location>
</feature>
<proteinExistence type="predicted"/>
<feature type="transmembrane region" description="Helical" evidence="5">
    <location>
        <begin position="104"/>
        <end position="128"/>
    </location>
</feature>
<keyword evidence="3 5" id="KW-1133">Transmembrane helix</keyword>
<evidence type="ECO:0000256" key="2">
    <source>
        <dbReference type="ARBA" id="ARBA00022692"/>
    </source>
</evidence>
<evidence type="ECO:0000313" key="6">
    <source>
        <dbReference type="EMBL" id="BDY11730.1"/>
    </source>
</evidence>
<evidence type="ECO:0008006" key="8">
    <source>
        <dbReference type="Google" id="ProtNLM"/>
    </source>
</evidence>
<comment type="subcellular location">
    <subcellularLocation>
        <location evidence="1">Membrane</location>
        <topology evidence="1">Multi-pass membrane protein</topology>
    </subcellularLocation>
</comment>